<keyword evidence="3" id="KW-0732">Signal</keyword>
<organism evidence="4 5">
    <name type="scientific">Lentinus tigrinus ALCF2SS1-6</name>
    <dbReference type="NCBI Taxonomy" id="1328759"/>
    <lineage>
        <taxon>Eukaryota</taxon>
        <taxon>Fungi</taxon>
        <taxon>Dikarya</taxon>
        <taxon>Basidiomycota</taxon>
        <taxon>Agaricomycotina</taxon>
        <taxon>Agaricomycetes</taxon>
        <taxon>Polyporales</taxon>
        <taxon>Polyporaceae</taxon>
        <taxon>Lentinus</taxon>
    </lineage>
</organism>
<feature type="region of interest" description="Disordered" evidence="1">
    <location>
        <begin position="161"/>
        <end position="215"/>
    </location>
</feature>
<gene>
    <name evidence="4" type="ORF">L227DRAFT_573935</name>
</gene>
<evidence type="ECO:0000256" key="2">
    <source>
        <dbReference type="SAM" id="Phobius"/>
    </source>
</evidence>
<dbReference type="AlphaFoldDB" id="A0A5C2SE90"/>
<evidence type="ECO:0000256" key="3">
    <source>
        <dbReference type="SAM" id="SignalP"/>
    </source>
</evidence>
<name>A0A5C2SE90_9APHY</name>
<feature type="signal peptide" evidence="3">
    <location>
        <begin position="1"/>
        <end position="24"/>
    </location>
</feature>
<feature type="compositionally biased region" description="Low complexity" evidence="1">
    <location>
        <begin position="195"/>
        <end position="215"/>
    </location>
</feature>
<accession>A0A5C2SE90</accession>
<dbReference type="STRING" id="1328759.A0A5C2SE90"/>
<evidence type="ECO:0000256" key="1">
    <source>
        <dbReference type="SAM" id="MobiDB-lite"/>
    </source>
</evidence>
<evidence type="ECO:0000313" key="4">
    <source>
        <dbReference type="EMBL" id="RPD62060.1"/>
    </source>
</evidence>
<keyword evidence="2" id="KW-0812">Transmembrane</keyword>
<keyword evidence="5" id="KW-1185">Reference proteome</keyword>
<feature type="compositionally biased region" description="Low complexity" evidence="1">
    <location>
        <begin position="171"/>
        <end position="187"/>
    </location>
</feature>
<protein>
    <recommendedName>
        <fullName evidence="6">Mid2 domain-containing protein</fullName>
    </recommendedName>
</protein>
<dbReference type="Proteomes" id="UP000313359">
    <property type="component" value="Unassembled WGS sequence"/>
</dbReference>
<dbReference type="OrthoDB" id="2797809at2759"/>
<proteinExistence type="predicted"/>
<keyword evidence="2" id="KW-1133">Transmembrane helix</keyword>
<evidence type="ECO:0000313" key="5">
    <source>
        <dbReference type="Proteomes" id="UP000313359"/>
    </source>
</evidence>
<keyword evidence="2" id="KW-0472">Membrane</keyword>
<feature type="chain" id="PRO_5022688980" description="Mid2 domain-containing protein" evidence="3">
    <location>
        <begin position="25"/>
        <end position="334"/>
    </location>
</feature>
<dbReference type="EMBL" id="ML122260">
    <property type="protein sequence ID" value="RPD62060.1"/>
    <property type="molecule type" value="Genomic_DNA"/>
</dbReference>
<evidence type="ECO:0008006" key="6">
    <source>
        <dbReference type="Google" id="ProtNLM"/>
    </source>
</evidence>
<feature type="transmembrane region" description="Helical" evidence="2">
    <location>
        <begin position="221"/>
        <end position="243"/>
    </location>
</feature>
<reference evidence="4" key="1">
    <citation type="journal article" date="2018" name="Genome Biol. Evol.">
        <title>Genomics and development of Lentinus tigrinus, a white-rot wood-decaying mushroom with dimorphic fruiting bodies.</title>
        <authorList>
            <person name="Wu B."/>
            <person name="Xu Z."/>
            <person name="Knudson A."/>
            <person name="Carlson A."/>
            <person name="Chen N."/>
            <person name="Kovaka S."/>
            <person name="LaButti K."/>
            <person name="Lipzen A."/>
            <person name="Pennachio C."/>
            <person name="Riley R."/>
            <person name="Schakwitz W."/>
            <person name="Umezawa K."/>
            <person name="Ohm R.A."/>
            <person name="Grigoriev I.V."/>
            <person name="Nagy L.G."/>
            <person name="Gibbons J."/>
            <person name="Hibbett D."/>
        </authorList>
    </citation>
    <scope>NUCLEOTIDE SEQUENCE [LARGE SCALE GENOMIC DNA]</scope>
    <source>
        <strain evidence="4">ALCF2SS1-6</strain>
    </source>
</reference>
<sequence length="334" mass="34429">MCTLPVLAASIVLQLLGGGQVVQAQTTQAVCTSAHSWMLNARGQSPCLVAAYLHLPCGGGQNTNVDAMTQPDQYYTANNDACQCNMVSYALFEACQNCQFDNGTTVTTFSRYSFNCTSQNVNKGYPESIPVGTAVPAWAYQDVSATDSFDLTVARGVAAEGQPDTSASIPAGSPTPSSVFSSASGTVADSPTTRVSGTASGSVTPSAGASSSSSHSIVGPVVGGVVGGVVGAIALGALLFYFIRRRSNRPTPHAEAQTVEVLPSSPAWPTPKSGVYEPWQTASPSAAPLLYNPEDPRTYPITTNGGPPSSLVTSATLVHPTDQPIRAYNGTAEL</sequence>